<keyword evidence="2" id="KW-1185">Reference proteome</keyword>
<dbReference type="EMBL" id="JADYXP020000015">
    <property type="protein sequence ID" value="KAL0109215.1"/>
    <property type="molecule type" value="Genomic_DNA"/>
</dbReference>
<evidence type="ECO:0000313" key="1">
    <source>
        <dbReference type="EMBL" id="KAL0109215.1"/>
    </source>
</evidence>
<proteinExistence type="predicted"/>
<accession>A0AAW2F4U4</accession>
<protein>
    <submittedName>
        <fullName evidence="1">Uncharacterized protein</fullName>
    </submittedName>
</protein>
<sequence>MGYRQNFSCPKGHTYAASWCYHLAVSAVSRLSYQAASLRGPRICVTDRHDSRLAFSETNGSDQYEFGQCRSRIATIRIIWIRTCRESGSVITRNERSRLTVREFENFNVHRDRLSLPATWRFRPRDTVAWDSKSLIVDETFAWPGPTVISFQVQSSPTNDPVTASQSARRTIGGTEVEGGFLSVIFGGMLWKVLDTELERATVRL</sequence>
<comment type="caution">
    <text evidence="1">The sequence shown here is derived from an EMBL/GenBank/DDBJ whole genome shotgun (WGS) entry which is preliminary data.</text>
</comment>
<organism evidence="1 2">
    <name type="scientific">Cardiocondyla obscurior</name>
    <dbReference type="NCBI Taxonomy" id="286306"/>
    <lineage>
        <taxon>Eukaryota</taxon>
        <taxon>Metazoa</taxon>
        <taxon>Ecdysozoa</taxon>
        <taxon>Arthropoda</taxon>
        <taxon>Hexapoda</taxon>
        <taxon>Insecta</taxon>
        <taxon>Pterygota</taxon>
        <taxon>Neoptera</taxon>
        <taxon>Endopterygota</taxon>
        <taxon>Hymenoptera</taxon>
        <taxon>Apocrita</taxon>
        <taxon>Aculeata</taxon>
        <taxon>Formicoidea</taxon>
        <taxon>Formicidae</taxon>
        <taxon>Myrmicinae</taxon>
        <taxon>Cardiocondyla</taxon>
    </lineage>
</organism>
<evidence type="ECO:0000313" key="2">
    <source>
        <dbReference type="Proteomes" id="UP001430953"/>
    </source>
</evidence>
<dbReference type="Proteomes" id="UP001430953">
    <property type="component" value="Unassembled WGS sequence"/>
</dbReference>
<dbReference type="AlphaFoldDB" id="A0AAW2F4U4"/>
<gene>
    <name evidence="1" type="ORF">PUN28_014360</name>
</gene>
<reference evidence="1 2" key="1">
    <citation type="submission" date="2023-03" db="EMBL/GenBank/DDBJ databases">
        <title>High recombination rates correlate with genetic variation in Cardiocondyla obscurior ants.</title>
        <authorList>
            <person name="Errbii M."/>
        </authorList>
    </citation>
    <scope>NUCLEOTIDE SEQUENCE [LARGE SCALE GENOMIC DNA]</scope>
    <source>
        <strain evidence="1">Alpha-2009</strain>
        <tissue evidence="1">Whole body</tissue>
    </source>
</reference>
<name>A0AAW2F4U4_9HYME</name>